<gene>
    <name evidence="1" type="ORF">A3SI_03965</name>
</gene>
<protein>
    <submittedName>
        <fullName evidence="1">Lycopene beta and epsilon cyclase</fullName>
    </submittedName>
</protein>
<comment type="caution">
    <text evidence="1">The sequence shown here is derived from an EMBL/GenBank/DDBJ whole genome shotgun (WGS) entry which is preliminary data.</text>
</comment>
<dbReference type="AlphaFoldDB" id="I5C995"/>
<dbReference type="EMBL" id="AJYA01000007">
    <property type="protein sequence ID" value="EIM78397.1"/>
    <property type="molecule type" value="Genomic_DNA"/>
</dbReference>
<reference evidence="1 2" key="1">
    <citation type="submission" date="2012-05" db="EMBL/GenBank/DDBJ databases">
        <title>Genome sequence of Nitritalea halalkaliphila LW7.</title>
        <authorList>
            <person name="Jangir P.K."/>
            <person name="Singh A."/>
            <person name="Shivaji S."/>
            <person name="Sharma R."/>
        </authorList>
    </citation>
    <scope>NUCLEOTIDE SEQUENCE [LARGE SCALE GENOMIC DNA]</scope>
    <source>
        <strain evidence="1 2">LW7</strain>
    </source>
</reference>
<name>I5C995_9BACT</name>
<accession>I5C995</accession>
<proteinExistence type="predicted"/>
<evidence type="ECO:0000313" key="2">
    <source>
        <dbReference type="Proteomes" id="UP000005551"/>
    </source>
</evidence>
<dbReference type="Proteomes" id="UP000005551">
    <property type="component" value="Unassembled WGS sequence"/>
</dbReference>
<organism evidence="1 2">
    <name type="scientific">Nitritalea halalkaliphila LW7</name>
    <dbReference type="NCBI Taxonomy" id="1189621"/>
    <lineage>
        <taxon>Bacteria</taxon>
        <taxon>Pseudomonadati</taxon>
        <taxon>Bacteroidota</taxon>
        <taxon>Cytophagia</taxon>
        <taxon>Cytophagales</taxon>
        <taxon>Cyclobacteriaceae</taxon>
        <taxon>Nitritalea</taxon>
    </lineage>
</organism>
<dbReference type="STRING" id="1189621.A3SI_03965"/>
<evidence type="ECO:0000313" key="1">
    <source>
        <dbReference type="EMBL" id="EIM78397.1"/>
    </source>
</evidence>
<keyword evidence="2" id="KW-1185">Reference proteome</keyword>
<sequence>MNVMLTEKEAGVDVFEQLYIKNSMQRLFRFLDEESALWEDILIMNSVPRKWPFVQAVLEEL</sequence>